<dbReference type="EMBL" id="FNVQ01000003">
    <property type="protein sequence ID" value="SEG67886.1"/>
    <property type="molecule type" value="Genomic_DNA"/>
</dbReference>
<keyword evidence="1" id="KW-0812">Transmembrane</keyword>
<dbReference type="AlphaFoldDB" id="A0A1H6C688"/>
<evidence type="ECO:0000313" key="3">
    <source>
        <dbReference type="Proteomes" id="UP000236745"/>
    </source>
</evidence>
<reference evidence="2 3" key="1">
    <citation type="submission" date="2016-10" db="EMBL/GenBank/DDBJ databases">
        <authorList>
            <person name="de Groot N.N."/>
        </authorList>
    </citation>
    <scope>NUCLEOTIDE SEQUENCE [LARGE SCALE GENOMIC DNA]</scope>
    <source>
        <strain evidence="2 3">DSM 22012</strain>
    </source>
</reference>
<gene>
    <name evidence="2" type="ORF">SAMN05444390_103176</name>
</gene>
<name>A0A1H6C688_9GAMM</name>
<keyword evidence="1" id="KW-1133">Transmembrane helix</keyword>
<keyword evidence="1" id="KW-0472">Membrane</keyword>
<sequence length="107" mass="11435">MSDLALWSLFAAVGIGTFALRFSFIGLHGRLHIPPMLKRALAYVPASVLAALVVPAVTLTGPDKSFAFDNLQIPAAIIAALVAWKSRNTLLTLVAGMCSLWLLQAIF</sequence>
<dbReference type="InterPro" id="IPR008407">
    <property type="entry name" value="Brnchd-chn_aa_trnsp_AzlD"/>
</dbReference>
<protein>
    <submittedName>
        <fullName evidence="2">Branched-chain amino acid transport protein</fullName>
    </submittedName>
</protein>
<proteinExistence type="predicted"/>
<evidence type="ECO:0000256" key="1">
    <source>
        <dbReference type="SAM" id="Phobius"/>
    </source>
</evidence>
<evidence type="ECO:0000313" key="2">
    <source>
        <dbReference type="EMBL" id="SEG67886.1"/>
    </source>
</evidence>
<dbReference type="OrthoDB" id="6119856at2"/>
<dbReference type="RefSeq" id="WP_104004024.1">
    <property type="nucleotide sequence ID" value="NZ_FNVQ01000003.1"/>
</dbReference>
<feature type="transmembrane region" description="Helical" evidence="1">
    <location>
        <begin position="40"/>
        <end position="59"/>
    </location>
</feature>
<accession>A0A1H6C688</accession>
<feature type="transmembrane region" description="Helical" evidence="1">
    <location>
        <begin position="6"/>
        <end position="28"/>
    </location>
</feature>
<dbReference type="Proteomes" id="UP000236745">
    <property type="component" value="Unassembled WGS sequence"/>
</dbReference>
<dbReference type="Pfam" id="PF05437">
    <property type="entry name" value="AzlD"/>
    <property type="match status" value="1"/>
</dbReference>
<keyword evidence="3" id="KW-1185">Reference proteome</keyword>
<organism evidence="2 3">
    <name type="scientific">Marinobacterium lutimaris</name>
    <dbReference type="NCBI Taxonomy" id="568106"/>
    <lineage>
        <taxon>Bacteria</taxon>
        <taxon>Pseudomonadati</taxon>
        <taxon>Pseudomonadota</taxon>
        <taxon>Gammaproteobacteria</taxon>
        <taxon>Oceanospirillales</taxon>
        <taxon>Oceanospirillaceae</taxon>
        <taxon>Marinobacterium</taxon>
    </lineage>
</organism>